<organism evidence="2 3">
    <name type="scientific">Heterostelium pallidum (strain ATCC 26659 / Pp 5 / PN500)</name>
    <name type="common">Cellular slime mold</name>
    <name type="synonym">Polysphondylium pallidum</name>
    <dbReference type="NCBI Taxonomy" id="670386"/>
    <lineage>
        <taxon>Eukaryota</taxon>
        <taxon>Amoebozoa</taxon>
        <taxon>Evosea</taxon>
        <taxon>Eumycetozoa</taxon>
        <taxon>Dictyostelia</taxon>
        <taxon>Acytosteliales</taxon>
        <taxon>Acytosteliaceae</taxon>
        <taxon>Heterostelium</taxon>
    </lineage>
</organism>
<reference evidence="2 3" key="1">
    <citation type="journal article" date="2011" name="Genome Res.">
        <title>Phylogeny-wide analysis of social amoeba genomes highlights ancient origins for complex intercellular communication.</title>
        <authorList>
            <person name="Heidel A.J."/>
            <person name="Lawal H.M."/>
            <person name="Felder M."/>
            <person name="Schilde C."/>
            <person name="Helps N.R."/>
            <person name="Tunggal B."/>
            <person name="Rivero F."/>
            <person name="John U."/>
            <person name="Schleicher M."/>
            <person name="Eichinger L."/>
            <person name="Platzer M."/>
            <person name="Noegel A.A."/>
            <person name="Schaap P."/>
            <person name="Gloeckner G."/>
        </authorList>
    </citation>
    <scope>NUCLEOTIDE SEQUENCE [LARGE SCALE GENOMIC DNA]</scope>
    <source>
        <strain evidence="3">ATCC 26659 / Pp 5 / PN500</strain>
    </source>
</reference>
<dbReference type="AlphaFoldDB" id="D3B935"/>
<proteinExistence type="predicted"/>
<dbReference type="SUPFAM" id="SSF57845">
    <property type="entry name" value="B-box zinc-binding domain"/>
    <property type="match status" value="1"/>
</dbReference>
<gene>
    <name evidence="2" type="ORF">PPL_04979</name>
</gene>
<sequence>MTMKCANHQRSFEFICYQCNCLMCSKCIFKHSKDHPDHADKMEDIDDIKHSLSTLKLDDIIDTTTTTNNHINNDSDNNSNSNDSTNDNNCTNNSNSFKSQINNKLKSLWESLRSSTSRYQRLSTTENEIKQHFEQLHQYLIIEEKKLNKDIINDKHTITNQIDNNVNHLKYLINIINIFNKLNNINNSDDNDSGNGDNSNNEDKSIITDTTTLYSTKTIMESITTSSSLQSFINHNNQTLFNEYNNYFNIDELLKQDSSDSSSLLLDIIHKYNNQFNESTTNTDNNNLRLSSYKLSIKQPDFNQLNSIIKQSIKLDLIKSTESPINTTTTTTNNNDNKQSYIFTTHRLKGATLINTSNNNSIEELKFDYQFNGTYNSIVSIGEYIYVFGGAYNRNKWIKISMKSKSIEHIGATEGIKGDQNISVCYDGQDHIYLVNGVNINNRIDRFNIKTMKFESYHQLSDVYGEQVSSIIFKGSLYSVSYNQNKLFQFDLTNRTITDHQIDIKPYSGCHDNNGNFFILDMTNKRFIKYNVETKQTINLNADHLL</sequence>
<name>D3B935_HETP5</name>
<dbReference type="EMBL" id="ADBJ01000021">
    <property type="protein sequence ID" value="EFA82074.1"/>
    <property type="molecule type" value="Genomic_DNA"/>
</dbReference>
<dbReference type="InParanoid" id="D3B935"/>
<dbReference type="RefSeq" id="XP_020434191.1">
    <property type="nucleotide sequence ID" value="XM_020575875.1"/>
</dbReference>
<comment type="caution">
    <text evidence="2">The sequence shown here is derived from an EMBL/GenBank/DDBJ whole genome shotgun (WGS) entry which is preliminary data.</text>
</comment>
<accession>D3B935</accession>
<feature type="region of interest" description="Disordered" evidence="1">
    <location>
        <begin position="66"/>
        <end position="96"/>
    </location>
</feature>
<evidence type="ECO:0000313" key="2">
    <source>
        <dbReference type="EMBL" id="EFA82074.1"/>
    </source>
</evidence>
<evidence type="ECO:0008006" key="4">
    <source>
        <dbReference type="Google" id="ProtNLM"/>
    </source>
</evidence>
<dbReference type="CDD" id="cd19756">
    <property type="entry name" value="Bbox2"/>
    <property type="match status" value="1"/>
</dbReference>
<keyword evidence="3" id="KW-1185">Reference proteome</keyword>
<protein>
    <recommendedName>
        <fullName evidence="4">B box-type domain-containing protein</fullName>
    </recommendedName>
</protein>
<dbReference type="SUPFAM" id="SSF101898">
    <property type="entry name" value="NHL repeat"/>
    <property type="match status" value="1"/>
</dbReference>
<dbReference type="GeneID" id="31360465"/>
<dbReference type="Proteomes" id="UP000001396">
    <property type="component" value="Unassembled WGS sequence"/>
</dbReference>
<evidence type="ECO:0000256" key="1">
    <source>
        <dbReference type="SAM" id="MobiDB-lite"/>
    </source>
</evidence>
<evidence type="ECO:0000313" key="3">
    <source>
        <dbReference type="Proteomes" id="UP000001396"/>
    </source>
</evidence>